<organism evidence="2 3">
    <name type="scientific">Coemansia reversa (strain ATCC 12441 / NRRL 1564)</name>
    <dbReference type="NCBI Taxonomy" id="763665"/>
    <lineage>
        <taxon>Eukaryota</taxon>
        <taxon>Fungi</taxon>
        <taxon>Fungi incertae sedis</taxon>
        <taxon>Zoopagomycota</taxon>
        <taxon>Kickxellomycotina</taxon>
        <taxon>Kickxellomycetes</taxon>
        <taxon>Kickxellales</taxon>
        <taxon>Kickxellaceae</taxon>
        <taxon>Coemansia</taxon>
    </lineage>
</organism>
<reference evidence="2 3" key="1">
    <citation type="journal article" date="2015" name="Genome Biol. Evol.">
        <title>Phylogenomic analyses indicate that early fungi evolved digesting cell walls of algal ancestors of land plants.</title>
        <authorList>
            <person name="Chang Y."/>
            <person name="Wang S."/>
            <person name="Sekimoto S."/>
            <person name="Aerts A.L."/>
            <person name="Choi C."/>
            <person name="Clum A."/>
            <person name="LaButti K.M."/>
            <person name="Lindquist E.A."/>
            <person name="Yee Ngan C."/>
            <person name="Ohm R.A."/>
            <person name="Salamov A.A."/>
            <person name="Grigoriev I.V."/>
            <person name="Spatafora J.W."/>
            <person name="Berbee M.L."/>
        </authorList>
    </citation>
    <scope>NUCLEOTIDE SEQUENCE [LARGE SCALE GENOMIC DNA]</scope>
    <source>
        <strain evidence="2 3">NRRL 1564</strain>
    </source>
</reference>
<protein>
    <submittedName>
        <fullName evidence="2">Uncharacterized protein</fullName>
    </submittedName>
</protein>
<dbReference type="OrthoDB" id="2288631at2759"/>
<keyword evidence="1" id="KW-0472">Membrane</keyword>
<keyword evidence="1" id="KW-1133">Transmembrane helix</keyword>
<evidence type="ECO:0000313" key="3">
    <source>
        <dbReference type="Proteomes" id="UP000242474"/>
    </source>
</evidence>
<evidence type="ECO:0000256" key="1">
    <source>
        <dbReference type="SAM" id="Phobius"/>
    </source>
</evidence>
<name>A0A2G5BER7_COERN</name>
<gene>
    <name evidence="2" type="ORF">COEREDRAFT_86123</name>
</gene>
<keyword evidence="3" id="KW-1185">Reference proteome</keyword>
<keyword evidence="1" id="KW-0812">Transmembrane</keyword>
<dbReference type="EMBL" id="KZ303494">
    <property type="protein sequence ID" value="PIA17508.1"/>
    <property type="molecule type" value="Genomic_DNA"/>
</dbReference>
<sequence>MTAYKNNDKIHAHTLIDIPVLLANILNCNDKDTKALLNKNEKDPKVWSPVLNLQSTLLKNKGDCKFVENIFTDGISVCVVYKSDAALEKCRKPYKKLIVTADPASASTSAPVSVPGSVSAFVFVAVLASVSAPFANTKLQKKRKLKADKLKEFSYIYEM</sequence>
<accession>A0A2G5BER7</accession>
<dbReference type="Proteomes" id="UP000242474">
    <property type="component" value="Unassembled WGS sequence"/>
</dbReference>
<feature type="transmembrane region" description="Helical" evidence="1">
    <location>
        <begin position="118"/>
        <end position="136"/>
    </location>
</feature>
<proteinExistence type="predicted"/>
<evidence type="ECO:0000313" key="2">
    <source>
        <dbReference type="EMBL" id="PIA17508.1"/>
    </source>
</evidence>
<dbReference type="AlphaFoldDB" id="A0A2G5BER7"/>